<dbReference type="PANTHER" id="PTHR45947:SF3">
    <property type="entry name" value="SULFOQUINOVOSYL TRANSFERASE SQD2"/>
    <property type="match status" value="1"/>
</dbReference>
<name>A0A080M4B5_9PROT</name>
<dbReference type="PANTHER" id="PTHR45947">
    <property type="entry name" value="SULFOQUINOVOSYL TRANSFERASE SQD2"/>
    <property type="match status" value="1"/>
</dbReference>
<comment type="caution">
    <text evidence="2">The sequence shown here is derived from an EMBL/GenBank/DDBJ whole genome shotgun (WGS) entry which is preliminary data.</text>
</comment>
<dbReference type="AlphaFoldDB" id="A0A080M4B5"/>
<dbReference type="SUPFAM" id="SSF53756">
    <property type="entry name" value="UDP-Glycosyltransferase/glycogen phosphorylase"/>
    <property type="match status" value="1"/>
</dbReference>
<sequence length="402" mass="44288">MNGNDICNMKRRILVFSDYYLPGYKAGGPIKSIASIVEMLGDDFSFYVVTSAKDLGELQRYEGIKLGEWVKVGKGHVFYTDSGLPPWNDLMKLLSGNWSCVYLNSFFSSHTIKVLLALGMLRNKTPVLLAPRGEFSPGALNLKRRKKQCYLAVARLMGYYDRVCWHASTPREQSEISAYFPLPPDSRRGPGRFFVAGNLSTNPGGVANPLPEKQSGQLRVAFLSRVARKKNLHYALKVLSEASGSIAFDIWGPLEDQAYWHECQAIIETAPTTLQVIQKGPIESKDVVTMLGKYHLFLFPTLGENFGHVILEAMAAGCAILISDATPWRGLQEKGYGWEIPLSRPESFVAALNEAVSWDAARFAEVSAAARTAAAAYLEHAGNVDANRSMFAAMVNFSSNAA</sequence>
<organism evidence="2 3">
    <name type="scientific">Candidatus Accumulibacter cognatus</name>
    <dbReference type="NCBI Taxonomy" id="2954383"/>
    <lineage>
        <taxon>Bacteria</taxon>
        <taxon>Pseudomonadati</taxon>
        <taxon>Pseudomonadota</taxon>
        <taxon>Betaproteobacteria</taxon>
        <taxon>Candidatus Accumulibacter</taxon>
    </lineage>
</organism>
<dbReference type="Gene3D" id="3.40.50.2000">
    <property type="entry name" value="Glycogen Phosphorylase B"/>
    <property type="match status" value="1"/>
</dbReference>
<feature type="domain" description="Glycosyl transferase family 1" evidence="1">
    <location>
        <begin position="213"/>
        <end position="357"/>
    </location>
</feature>
<evidence type="ECO:0000313" key="2">
    <source>
        <dbReference type="EMBL" id="KFB75891.1"/>
    </source>
</evidence>
<dbReference type="InterPro" id="IPR050194">
    <property type="entry name" value="Glycosyltransferase_grp1"/>
</dbReference>
<dbReference type="Proteomes" id="UP000021315">
    <property type="component" value="Unassembled WGS sequence"/>
</dbReference>
<keyword evidence="3" id="KW-1185">Reference proteome</keyword>
<evidence type="ECO:0000313" key="3">
    <source>
        <dbReference type="Proteomes" id="UP000021315"/>
    </source>
</evidence>
<protein>
    <submittedName>
        <fullName evidence="2">Glycosyltransferase, family</fullName>
    </submittedName>
</protein>
<gene>
    <name evidence="2" type="ORF">AW06_003058</name>
</gene>
<evidence type="ECO:0000259" key="1">
    <source>
        <dbReference type="Pfam" id="PF00534"/>
    </source>
</evidence>
<dbReference type="Pfam" id="PF00534">
    <property type="entry name" value="Glycos_transf_1"/>
    <property type="match status" value="1"/>
</dbReference>
<dbReference type="STRING" id="1453999.AW06_003058"/>
<dbReference type="EMBL" id="JDST02000070">
    <property type="protein sequence ID" value="KFB75891.1"/>
    <property type="molecule type" value="Genomic_DNA"/>
</dbReference>
<proteinExistence type="predicted"/>
<reference evidence="2" key="1">
    <citation type="submission" date="2014-02" db="EMBL/GenBank/DDBJ databases">
        <title>Expanding our view of genomic diversity in Candidatus Accumulibacter clades.</title>
        <authorList>
            <person name="Skennerton C.T."/>
            <person name="Barr J.J."/>
            <person name="Slater F.R."/>
            <person name="Bond P.L."/>
            <person name="Tyson G.W."/>
        </authorList>
    </citation>
    <scope>NUCLEOTIDE SEQUENCE [LARGE SCALE GENOMIC DNA]</scope>
</reference>
<accession>A0A080M4B5</accession>
<dbReference type="GO" id="GO:0016757">
    <property type="term" value="F:glycosyltransferase activity"/>
    <property type="evidence" value="ECO:0007669"/>
    <property type="project" value="InterPro"/>
</dbReference>
<dbReference type="InterPro" id="IPR001296">
    <property type="entry name" value="Glyco_trans_1"/>
</dbReference>